<feature type="transmembrane region" description="Helical" evidence="6">
    <location>
        <begin position="99"/>
        <end position="117"/>
    </location>
</feature>
<dbReference type="STRING" id="643674.PAEH1_04010"/>
<keyword evidence="2" id="KW-0677">Repeat</keyword>
<dbReference type="AlphaFoldDB" id="A0A1U9JYV4"/>
<dbReference type="GO" id="GO:0005886">
    <property type="term" value="C:plasma membrane"/>
    <property type="evidence" value="ECO:0007669"/>
    <property type="project" value="TreeGrafter"/>
</dbReference>
<organism evidence="8 9">
    <name type="scientific">Paenalcaligenes hominis</name>
    <dbReference type="NCBI Taxonomy" id="643674"/>
    <lineage>
        <taxon>Bacteria</taxon>
        <taxon>Pseudomonadati</taxon>
        <taxon>Pseudomonadota</taxon>
        <taxon>Betaproteobacteria</taxon>
        <taxon>Burkholderiales</taxon>
        <taxon>Alcaligenaceae</taxon>
        <taxon>Paenalcaligenes</taxon>
    </lineage>
</organism>
<gene>
    <name evidence="8" type="ORF">PAEH1_04010</name>
</gene>
<evidence type="ECO:0000256" key="5">
    <source>
        <dbReference type="SAM" id="Coils"/>
    </source>
</evidence>
<feature type="coiled-coil region" evidence="5">
    <location>
        <begin position="48"/>
        <end position="82"/>
    </location>
</feature>
<keyword evidence="6" id="KW-1133">Transmembrane helix</keyword>
<keyword evidence="4" id="KW-0802">TPR repeat</keyword>
<name>A0A1U9JYV4_9BURK</name>
<dbReference type="KEGG" id="phn:PAEH1_04010"/>
<evidence type="ECO:0000259" key="7">
    <source>
        <dbReference type="Pfam" id="PF23914"/>
    </source>
</evidence>
<proteinExistence type="predicted"/>
<dbReference type="Pfam" id="PF23914">
    <property type="entry name" value="TPR_CcmH_CycH"/>
    <property type="match status" value="1"/>
</dbReference>
<feature type="transmembrane region" description="Helical" evidence="6">
    <location>
        <begin position="6"/>
        <end position="22"/>
    </location>
</feature>
<dbReference type="EMBL" id="CP019697">
    <property type="protein sequence ID" value="AQS50941.1"/>
    <property type="molecule type" value="Genomic_DNA"/>
</dbReference>
<keyword evidence="6" id="KW-0472">Membrane</keyword>
<dbReference type="PANTHER" id="PTHR47870:SF1">
    <property type="entry name" value="CYTOCHROME C-TYPE BIOGENESIS PROTEIN CCMH"/>
    <property type="match status" value="1"/>
</dbReference>
<dbReference type="Gene3D" id="1.25.40.10">
    <property type="entry name" value="Tetratricopeptide repeat domain"/>
    <property type="match status" value="1"/>
</dbReference>
<dbReference type="InterPro" id="IPR011990">
    <property type="entry name" value="TPR-like_helical_dom_sf"/>
</dbReference>
<accession>A0A1U9JYV4</accession>
<evidence type="ECO:0000256" key="3">
    <source>
        <dbReference type="ARBA" id="ARBA00022748"/>
    </source>
</evidence>
<dbReference type="GO" id="GO:0030313">
    <property type="term" value="C:cell envelope"/>
    <property type="evidence" value="ECO:0007669"/>
    <property type="project" value="UniProtKB-SubCell"/>
</dbReference>
<evidence type="ECO:0000256" key="1">
    <source>
        <dbReference type="ARBA" id="ARBA00004196"/>
    </source>
</evidence>
<evidence type="ECO:0000313" key="9">
    <source>
        <dbReference type="Proteomes" id="UP000189369"/>
    </source>
</evidence>
<keyword evidence="6" id="KW-0812">Transmembrane</keyword>
<dbReference type="InterPro" id="IPR056413">
    <property type="entry name" value="TPR_CcmH_CycH"/>
</dbReference>
<dbReference type="SUPFAM" id="SSF48452">
    <property type="entry name" value="TPR-like"/>
    <property type="match status" value="1"/>
</dbReference>
<dbReference type="GO" id="GO:0017004">
    <property type="term" value="P:cytochrome complex assembly"/>
    <property type="evidence" value="ECO:0007669"/>
    <property type="project" value="UniProtKB-KW"/>
</dbReference>
<evidence type="ECO:0000313" key="8">
    <source>
        <dbReference type="EMBL" id="AQS50941.1"/>
    </source>
</evidence>
<dbReference type="OrthoDB" id="9776053at2"/>
<dbReference type="Proteomes" id="UP000189369">
    <property type="component" value="Chromosome"/>
</dbReference>
<sequence length="278" mass="31234">MIYIYMVVLVGIVVGVLCFYALRSIAKNQNEEIDTQRQKRYALHKQAVTELDQMLARAEIQQEHYEEELEQLNRRLVDEMDSSHAKLVPATRTQTKPKFVLVILVIPVLVAALYVVLGQPVIDPARDLRETGDVKQFLDQIQSLEQKVAADPTNLQQQLMLARSYRVMGRYADSIIAYGKSWDIIQDNASELALFAEVLALERGGFEGKPDELLAQAQSLDPSNLDVLMLVGQSALQKGNYALAIESLQPVQNALEEEGEDTQWLQLQLEAARNALAN</sequence>
<keyword evidence="3" id="KW-0201">Cytochrome c-type biogenesis</keyword>
<keyword evidence="5" id="KW-0175">Coiled coil</keyword>
<evidence type="ECO:0000256" key="2">
    <source>
        <dbReference type="ARBA" id="ARBA00022737"/>
    </source>
</evidence>
<protein>
    <submittedName>
        <fullName evidence="8">C-type cytochrome biogenesis protein CcmI</fullName>
    </submittedName>
</protein>
<dbReference type="PANTHER" id="PTHR47870">
    <property type="entry name" value="CYTOCHROME C-TYPE BIOGENESIS PROTEIN CCMH"/>
    <property type="match status" value="1"/>
</dbReference>
<evidence type="ECO:0000256" key="4">
    <source>
        <dbReference type="ARBA" id="ARBA00022803"/>
    </source>
</evidence>
<reference evidence="8 9" key="1">
    <citation type="submission" date="2017-01" db="EMBL/GenBank/DDBJ databases">
        <title>Complete Genome Sequence of Paenalcaligenes hominis, Isolated from a paraplegic Patient with neurogenic bladder.</title>
        <authorList>
            <person name="Mukhopadhyay R."/>
            <person name="Joaquin J."/>
            <person name="Hogue R."/>
            <person name="Kilaru A."/>
            <person name="Jospin G."/>
            <person name="Mars K."/>
            <person name="Eisen J.A."/>
            <person name="Chaturvedi V."/>
        </authorList>
    </citation>
    <scope>NUCLEOTIDE SEQUENCE [LARGE SCALE GENOMIC DNA]</scope>
    <source>
        <strain evidence="8 9">15S00501</strain>
    </source>
</reference>
<dbReference type="InterPro" id="IPR017560">
    <property type="entry name" value="Cyt_c_biogenesis_CcmI"/>
</dbReference>
<comment type="subcellular location">
    <subcellularLocation>
        <location evidence="1">Cell envelope</location>
    </subcellularLocation>
</comment>
<feature type="domain" description="Cytochrome c-type biogenesis protein H TPR" evidence="7">
    <location>
        <begin position="142"/>
        <end position="258"/>
    </location>
</feature>
<dbReference type="InterPro" id="IPR051263">
    <property type="entry name" value="C-type_cytochrome_biogenesis"/>
</dbReference>
<evidence type="ECO:0000256" key="6">
    <source>
        <dbReference type="SAM" id="Phobius"/>
    </source>
</evidence>
<dbReference type="NCBIfam" id="TIGR03142">
    <property type="entry name" value="cytochro_ccmI"/>
    <property type="match status" value="1"/>
</dbReference>